<dbReference type="InterPro" id="IPR004695">
    <property type="entry name" value="SLAC1/Mae1/Ssu1/TehA"/>
</dbReference>
<evidence type="ECO:0008006" key="11">
    <source>
        <dbReference type="Google" id="ProtNLM"/>
    </source>
</evidence>
<feature type="transmembrane region" description="Helical" evidence="8">
    <location>
        <begin position="211"/>
        <end position="229"/>
    </location>
</feature>
<dbReference type="Proteomes" id="UP000438448">
    <property type="component" value="Unassembled WGS sequence"/>
</dbReference>
<feature type="transmembrane region" description="Helical" evidence="8">
    <location>
        <begin position="249"/>
        <end position="271"/>
    </location>
</feature>
<name>A0A7K0DB48_9NOCA</name>
<dbReference type="GO" id="GO:0005886">
    <property type="term" value="C:plasma membrane"/>
    <property type="evidence" value="ECO:0007669"/>
    <property type="project" value="UniProtKB-SubCell"/>
</dbReference>
<feature type="transmembrane region" description="Helical" evidence="8">
    <location>
        <begin position="177"/>
        <end position="199"/>
    </location>
</feature>
<protein>
    <recommendedName>
        <fullName evidence="11">Tellurite resistance protein TehA</fullName>
    </recommendedName>
</protein>
<keyword evidence="6 8" id="KW-1133">Transmembrane helix</keyword>
<dbReference type="PANTHER" id="PTHR31686">
    <property type="match status" value="1"/>
</dbReference>
<keyword evidence="5 8" id="KW-0812">Transmembrane</keyword>
<evidence type="ECO:0000256" key="3">
    <source>
        <dbReference type="ARBA" id="ARBA00022448"/>
    </source>
</evidence>
<dbReference type="InterPro" id="IPR038665">
    <property type="entry name" value="Voltage-dep_anion_channel_sf"/>
</dbReference>
<dbReference type="PANTHER" id="PTHR31686:SF1">
    <property type="entry name" value="SULFITE EFFLUX PUMP SSU1"/>
    <property type="match status" value="1"/>
</dbReference>
<evidence type="ECO:0000256" key="1">
    <source>
        <dbReference type="ARBA" id="ARBA00004651"/>
    </source>
</evidence>
<evidence type="ECO:0000256" key="5">
    <source>
        <dbReference type="ARBA" id="ARBA00022692"/>
    </source>
</evidence>
<sequence length="346" mass="36440">MGESDDDRAASLRDLKPAWFASVMATGIVARAVSGAGWQWGGDALLIIGLLAFAGLTIAMIARAIRHPRAMAADAGNPAVGFTFLTFVAGAGVLSTGLSTHGFAAAALALLAVAAIAWLILCYLIPAGFMVHHNAAVGMTGADGTWLLWVVGTQSLAVAASTLPAPWAHRFTTPALLAWSIGCMLYGIVAALVLSALFTRELTPATLVPPYWIFMGATAISVLAAAKLIERTSDHLVVVTHPALIGAAVVLWAFGTWLIPALLIAGVWRHVFEHFRRGFDPSLWSIVFPIGMYGVGTREFGVAVGESWMVTFGRGEAWVALAAWVVVAVATVVRYVPGLRRVVTAE</sequence>
<reference evidence="9 10" key="1">
    <citation type="submission" date="2019-10" db="EMBL/GenBank/DDBJ databases">
        <title>Nocardia macrotermitis sp. nov. and Nocardia aurantia sp. nov., isolated from the gut of fungus growing-termite Macrotermes natalensis.</title>
        <authorList>
            <person name="Benndorf R."/>
            <person name="Schwitalla J."/>
            <person name="Martin K."/>
            <person name="De Beer W."/>
            <person name="Kaster A.-K."/>
            <person name="Vollmers J."/>
            <person name="Poulsen M."/>
            <person name="Beemelmanns C."/>
        </authorList>
    </citation>
    <scope>NUCLEOTIDE SEQUENCE [LARGE SCALE GENOMIC DNA]</scope>
    <source>
        <strain evidence="9 10">RB20</strain>
    </source>
</reference>
<dbReference type="AlphaFoldDB" id="A0A7K0DB48"/>
<comment type="subcellular location">
    <subcellularLocation>
        <location evidence="1">Cell membrane</location>
        <topology evidence="1">Multi-pass membrane protein</topology>
    </subcellularLocation>
</comment>
<feature type="transmembrane region" description="Helical" evidence="8">
    <location>
        <begin position="44"/>
        <end position="65"/>
    </location>
</feature>
<evidence type="ECO:0000256" key="6">
    <source>
        <dbReference type="ARBA" id="ARBA00022989"/>
    </source>
</evidence>
<dbReference type="CDD" id="cd09319">
    <property type="entry name" value="TDT_like_1"/>
    <property type="match status" value="1"/>
</dbReference>
<dbReference type="EMBL" id="WEGK01000016">
    <property type="protein sequence ID" value="MQY22898.1"/>
    <property type="molecule type" value="Genomic_DNA"/>
</dbReference>
<evidence type="ECO:0000256" key="7">
    <source>
        <dbReference type="ARBA" id="ARBA00023136"/>
    </source>
</evidence>
<comment type="similarity">
    <text evidence="2">Belongs to the tellurite-resistance/dicarboxylate transporter (TDT) family.</text>
</comment>
<evidence type="ECO:0000313" key="9">
    <source>
        <dbReference type="EMBL" id="MQY22898.1"/>
    </source>
</evidence>
<dbReference type="InterPro" id="IPR051629">
    <property type="entry name" value="Sulfite_efflux_TDT"/>
</dbReference>
<proteinExistence type="inferred from homology"/>
<feature type="transmembrane region" description="Helical" evidence="8">
    <location>
        <begin position="77"/>
        <end position="97"/>
    </location>
</feature>
<feature type="transmembrane region" description="Helical" evidence="8">
    <location>
        <begin position="146"/>
        <end position="165"/>
    </location>
</feature>
<evidence type="ECO:0000256" key="2">
    <source>
        <dbReference type="ARBA" id="ARBA00008566"/>
    </source>
</evidence>
<feature type="transmembrane region" description="Helical" evidence="8">
    <location>
        <begin position="103"/>
        <end position="125"/>
    </location>
</feature>
<keyword evidence="3" id="KW-0813">Transport</keyword>
<dbReference type="Gene3D" id="1.50.10.150">
    <property type="entry name" value="Voltage-dependent anion channel"/>
    <property type="match status" value="1"/>
</dbReference>
<evidence type="ECO:0000313" key="10">
    <source>
        <dbReference type="Proteomes" id="UP000438448"/>
    </source>
</evidence>
<gene>
    <name evidence="9" type="ORF">NRB20_60220</name>
</gene>
<organism evidence="9 10">
    <name type="scientific">Nocardia macrotermitis</name>
    <dbReference type="NCBI Taxonomy" id="2585198"/>
    <lineage>
        <taxon>Bacteria</taxon>
        <taxon>Bacillati</taxon>
        <taxon>Actinomycetota</taxon>
        <taxon>Actinomycetes</taxon>
        <taxon>Mycobacteriales</taxon>
        <taxon>Nocardiaceae</taxon>
        <taxon>Nocardia</taxon>
    </lineage>
</organism>
<dbReference type="Pfam" id="PF03595">
    <property type="entry name" value="SLAC1"/>
    <property type="match status" value="1"/>
</dbReference>
<dbReference type="RefSeq" id="WP_194290047.1">
    <property type="nucleotide sequence ID" value="NZ_WEGK01000016.1"/>
</dbReference>
<keyword evidence="7 8" id="KW-0472">Membrane</keyword>
<dbReference type="GO" id="GO:0000319">
    <property type="term" value="F:sulfite transmembrane transporter activity"/>
    <property type="evidence" value="ECO:0007669"/>
    <property type="project" value="TreeGrafter"/>
</dbReference>
<feature type="transmembrane region" description="Helical" evidence="8">
    <location>
        <begin position="283"/>
        <end position="305"/>
    </location>
</feature>
<evidence type="ECO:0000256" key="8">
    <source>
        <dbReference type="SAM" id="Phobius"/>
    </source>
</evidence>
<keyword evidence="10" id="KW-1185">Reference proteome</keyword>
<feature type="transmembrane region" description="Helical" evidence="8">
    <location>
        <begin position="317"/>
        <end position="336"/>
    </location>
</feature>
<keyword evidence="4" id="KW-1003">Cell membrane</keyword>
<accession>A0A7K0DB48</accession>
<evidence type="ECO:0000256" key="4">
    <source>
        <dbReference type="ARBA" id="ARBA00022475"/>
    </source>
</evidence>
<comment type="caution">
    <text evidence="9">The sequence shown here is derived from an EMBL/GenBank/DDBJ whole genome shotgun (WGS) entry which is preliminary data.</text>
</comment>